<dbReference type="PANTHER" id="PTHR33463">
    <property type="entry name" value="NB-ARC DOMAIN-CONTAINING PROTEIN-RELATED"/>
    <property type="match status" value="1"/>
</dbReference>
<dbReference type="GO" id="GO:0005524">
    <property type="term" value="F:ATP binding"/>
    <property type="evidence" value="ECO:0007669"/>
    <property type="project" value="UniProtKB-KW"/>
</dbReference>
<dbReference type="EMBL" id="JBANQN010000008">
    <property type="protein sequence ID" value="KAK6781494.1"/>
    <property type="molecule type" value="Genomic_DNA"/>
</dbReference>
<dbReference type="Pfam" id="PF00931">
    <property type="entry name" value="NB-ARC"/>
    <property type="match status" value="1"/>
</dbReference>
<accession>A0AAN8Y6V0</accession>
<feature type="domain" description="NB-ARC" evidence="7">
    <location>
        <begin position="161"/>
        <end position="330"/>
    </location>
</feature>
<evidence type="ECO:0000256" key="3">
    <source>
        <dbReference type="ARBA" id="ARBA00022737"/>
    </source>
</evidence>
<dbReference type="InterPro" id="IPR055414">
    <property type="entry name" value="LRR_R13L4/SHOC2-like"/>
</dbReference>
<sequence length="1010" mass="115412">MEIVSSAVIEVGKVVCKCIYPKMENIVCFSSNVENLTKEMETLRKLNVDGIKRKVERDEGEGYKPKPDVLKWIEDVEKVENDWETMKESIEAAKTLTYKCCPNCRVRLEVCTQMQNIRDKVCRLIEVGENFGSNLMVENYRMEKVEYLEVPSIQDQPAARKKIDKILKHLENDKVCIIGVWGAGGIGKTTLMKNLNNELQQKNMSRPKLCFGVVVWITMPKPATISKVQVLIAKRLRLDVDKEEGEESTSHKIYQRLKQEKSFLLILDDVWEAINLDHVGVPRPNNHAGSNVIIISRFLPVCKKMNTHIEMNISTLDEHESWNLFIKNVGDVANWPVDIEPLAMDIARECGGLPLAITVIATSMRGKSRVELWEDALKSLRMSEPCDNDVMHDVYKVIKLSFDYLESRDTELSRSNMNKRRGNIKSCLLYCSLYPAAIPTNDLIHCWWAEGFLGEHDTYENAYNRGTTMIDRLKDVCLLEEAHWMGCVKMHDLVHDVAKWIANSSNDEHKSFIQAGIGLIKIPHTKLTASVKRISFISNKIEHLPDCFMDCPRTTSLLLQDNEPLEKIPDEFFLSFPTLRVVNLSQTGIKALPSSINSLCQLRALILQDCYELKELPDIGNLRNLQLLDCDNTGLHCLPVGMHKLTNLRLLIMPTSDLESSIGQGFFQNFSSLEIINMMGGCLGSTCFHEISFLHNLTSLFIRLDSSSILKREHNWMKRLKSFHIEIGETSAEVPFNKSTKRISVSHCETFSNGELSGMLQLASYLYLEKCGDLRKLIENNSFDGLKSLHIESCSCDFTPAEEGNEQFDDPLPNLEHISLSSVHNLKCVSDFGHFLGPRFSKLRQLDISNCRNLTCLFNVGGAFSVPNHLEEINIFNCSELVELLVQCGSSQRTLVNSEIPRVRKVSLKQVPTLRTLGEPQRIWEHLEKLEVNNCYGIRKLPLSIQTSNNIKLITGESEWWSQLEWDDDNYKSNLQHCFTAFDQVYWQYAYPQYNYRMDNTDSSSYCRIS</sequence>
<dbReference type="InterPro" id="IPR027417">
    <property type="entry name" value="P-loop_NTPase"/>
</dbReference>
<evidence type="ECO:0000313" key="11">
    <source>
        <dbReference type="Proteomes" id="UP001371456"/>
    </source>
</evidence>
<dbReference type="Pfam" id="PF23559">
    <property type="entry name" value="WHD_DRP"/>
    <property type="match status" value="1"/>
</dbReference>
<keyword evidence="2" id="KW-0433">Leucine-rich repeat</keyword>
<dbReference type="GO" id="GO:0006952">
    <property type="term" value="P:defense response"/>
    <property type="evidence" value="ECO:0007669"/>
    <property type="project" value="UniProtKB-KW"/>
</dbReference>
<reference evidence="10 11" key="1">
    <citation type="submission" date="2024-02" db="EMBL/GenBank/DDBJ databases">
        <title>de novo genome assembly of Solanum bulbocastanum strain 11H21.</title>
        <authorList>
            <person name="Hosaka A.J."/>
        </authorList>
    </citation>
    <scope>NUCLEOTIDE SEQUENCE [LARGE SCALE GENOMIC DNA]</scope>
    <source>
        <tissue evidence="10">Young leaves</tissue>
    </source>
</reference>
<dbReference type="SUPFAM" id="SSF52540">
    <property type="entry name" value="P-loop containing nucleoside triphosphate hydrolases"/>
    <property type="match status" value="1"/>
</dbReference>
<name>A0AAN8Y6V0_SOLBU</name>
<feature type="domain" description="Disease resistance R13L4/SHOC-2-like LRR" evidence="9">
    <location>
        <begin position="574"/>
        <end position="859"/>
    </location>
</feature>
<comment type="caution">
    <text evidence="10">The sequence shown here is derived from an EMBL/GenBank/DDBJ whole genome shotgun (WGS) entry which is preliminary data.</text>
</comment>
<evidence type="ECO:0000256" key="6">
    <source>
        <dbReference type="ARBA" id="ARBA00022840"/>
    </source>
</evidence>
<evidence type="ECO:0000259" key="7">
    <source>
        <dbReference type="Pfam" id="PF00931"/>
    </source>
</evidence>
<proteinExistence type="inferred from homology"/>
<keyword evidence="4" id="KW-0547">Nucleotide-binding</keyword>
<dbReference type="InterPro" id="IPR032675">
    <property type="entry name" value="LRR_dom_sf"/>
</dbReference>
<dbReference type="InterPro" id="IPR058922">
    <property type="entry name" value="WHD_DRP"/>
</dbReference>
<dbReference type="AlphaFoldDB" id="A0AAN8Y6V0"/>
<dbReference type="PRINTS" id="PR00364">
    <property type="entry name" value="DISEASERSIST"/>
</dbReference>
<evidence type="ECO:0000256" key="2">
    <source>
        <dbReference type="ARBA" id="ARBA00022614"/>
    </source>
</evidence>
<dbReference type="InterPro" id="IPR042197">
    <property type="entry name" value="Apaf_helical"/>
</dbReference>
<evidence type="ECO:0000256" key="1">
    <source>
        <dbReference type="ARBA" id="ARBA00008894"/>
    </source>
</evidence>
<dbReference type="FunFam" id="1.10.8.430:FF:000003">
    <property type="entry name" value="Probable disease resistance protein At5g66910"/>
    <property type="match status" value="1"/>
</dbReference>
<gene>
    <name evidence="10" type="ORF">RDI58_019290</name>
</gene>
<dbReference type="Gene3D" id="3.40.50.300">
    <property type="entry name" value="P-loop containing nucleotide triphosphate hydrolases"/>
    <property type="match status" value="1"/>
</dbReference>
<keyword evidence="11" id="KW-1185">Reference proteome</keyword>
<evidence type="ECO:0000259" key="8">
    <source>
        <dbReference type="Pfam" id="PF23559"/>
    </source>
</evidence>
<evidence type="ECO:0000313" key="10">
    <source>
        <dbReference type="EMBL" id="KAK6781494.1"/>
    </source>
</evidence>
<evidence type="ECO:0000256" key="5">
    <source>
        <dbReference type="ARBA" id="ARBA00022821"/>
    </source>
</evidence>
<comment type="similarity">
    <text evidence="1">Belongs to the disease resistance NB-LRR family.</text>
</comment>
<dbReference type="Proteomes" id="UP001371456">
    <property type="component" value="Unassembled WGS sequence"/>
</dbReference>
<dbReference type="PANTHER" id="PTHR33463:SF218">
    <property type="entry name" value="DISEASE RESISTANCE PROTEIN RPS2-LIKE"/>
    <property type="match status" value="1"/>
</dbReference>
<dbReference type="Gene3D" id="3.80.10.10">
    <property type="entry name" value="Ribonuclease Inhibitor"/>
    <property type="match status" value="2"/>
</dbReference>
<protein>
    <submittedName>
        <fullName evidence="10">Uncharacterized protein</fullName>
    </submittedName>
</protein>
<organism evidence="10 11">
    <name type="scientific">Solanum bulbocastanum</name>
    <name type="common">Wild potato</name>
    <dbReference type="NCBI Taxonomy" id="147425"/>
    <lineage>
        <taxon>Eukaryota</taxon>
        <taxon>Viridiplantae</taxon>
        <taxon>Streptophyta</taxon>
        <taxon>Embryophyta</taxon>
        <taxon>Tracheophyta</taxon>
        <taxon>Spermatophyta</taxon>
        <taxon>Magnoliopsida</taxon>
        <taxon>eudicotyledons</taxon>
        <taxon>Gunneridae</taxon>
        <taxon>Pentapetalae</taxon>
        <taxon>asterids</taxon>
        <taxon>lamiids</taxon>
        <taxon>Solanales</taxon>
        <taxon>Solanaceae</taxon>
        <taxon>Solanoideae</taxon>
        <taxon>Solaneae</taxon>
        <taxon>Solanum</taxon>
    </lineage>
</organism>
<keyword evidence="3" id="KW-0677">Repeat</keyword>
<dbReference type="FunFam" id="3.40.50.300:FF:001091">
    <property type="entry name" value="Probable disease resistance protein At1g61300"/>
    <property type="match status" value="1"/>
</dbReference>
<dbReference type="Gene3D" id="1.10.8.430">
    <property type="entry name" value="Helical domain of apoptotic protease-activating factors"/>
    <property type="match status" value="1"/>
</dbReference>
<keyword evidence="5" id="KW-0611">Plant defense</keyword>
<dbReference type="SUPFAM" id="SSF52058">
    <property type="entry name" value="L domain-like"/>
    <property type="match status" value="1"/>
</dbReference>
<evidence type="ECO:0000259" key="9">
    <source>
        <dbReference type="Pfam" id="PF23598"/>
    </source>
</evidence>
<feature type="domain" description="Disease resistance protein winged helix" evidence="8">
    <location>
        <begin position="438"/>
        <end position="498"/>
    </location>
</feature>
<dbReference type="InterPro" id="IPR002182">
    <property type="entry name" value="NB-ARC"/>
</dbReference>
<dbReference type="GO" id="GO:0043531">
    <property type="term" value="F:ADP binding"/>
    <property type="evidence" value="ECO:0007669"/>
    <property type="project" value="InterPro"/>
</dbReference>
<dbReference type="InterPro" id="IPR050905">
    <property type="entry name" value="Plant_NBS-LRR"/>
</dbReference>
<dbReference type="Pfam" id="PF23598">
    <property type="entry name" value="LRR_14"/>
    <property type="match status" value="1"/>
</dbReference>
<evidence type="ECO:0000256" key="4">
    <source>
        <dbReference type="ARBA" id="ARBA00022741"/>
    </source>
</evidence>
<keyword evidence="6" id="KW-0067">ATP-binding</keyword>